<dbReference type="AlphaFoldDB" id="A0A814FQK8"/>
<dbReference type="EMBL" id="CAJNOT010000448">
    <property type="protein sequence ID" value="CAF0985333.1"/>
    <property type="molecule type" value="Genomic_DNA"/>
</dbReference>
<reference evidence="1" key="1">
    <citation type="submission" date="2021-02" db="EMBL/GenBank/DDBJ databases">
        <authorList>
            <person name="Nowell W R."/>
        </authorList>
    </citation>
    <scope>NUCLEOTIDE SEQUENCE</scope>
</reference>
<gene>
    <name evidence="1" type="ORF">ZHD862_LOCUS11728</name>
</gene>
<sequence>MVTRFMEFERRTLLVQYIGVQPLTFYATSDGTDLVQDILRNQLARSNANIIGQEGSLSINDYGEFLTFEPTDTKNRTLHLPIEHLAFCGALRRMRRDPSDQRNPDQILRREFENVDLANRYAQYIIGPPIFVAIFHGFDNALCYTFITQSADDACLLVMKLMRTFRQYEQQLKEQGQLNQGCCLPMPISCVEVPSPVVVPQGCPLYESPQILSPGCIQLPNTVKNTYIQNPCQDDLMQKIICNSNLQFINQPCPSSAPVITQCVDNLPIIPAPPPSVCYPSINPGPVVVRTNSACCPPPSSCCSLVPQKKITQQNSPVVSTMFTSGGNITQLMGGGSVPLSTRPPSPPIIGISDAEFAQNLSMGNTLPPQVIHRQNNQEVTYKQNIIIRWLKPPTPPPPAPIIIREIQCPPEIEPPIICRQVPQCPPTPPPIIIREQPPPCPPCVEPLIIENCQPPPCQPRQVFVEQCPPPQPKPQRIIYEKCVPQPQPRQIIVKRDFCQPSLCSVTSQKVPCQRIVREIVRQPCTPAQPALLCTSQKRQQITPGQSQIVQQLVPVFATRQHVVQPKGIRIIRQVIGPAQPYTMR</sequence>
<accession>A0A814FQK8</accession>
<protein>
    <submittedName>
        <fullName evidence="1">Uncharacterized protein</fullName>
    </submittedName>
</protein>
<evidence type="ECO:0000313" key="1">
    <source>
        <dbReference type="EMBL" id="CAF0985333.1"/>
    </source>
</evidence>
<proteinExistence type="predicted"/>
<dbReference type="Proteomes" id="UP000663864">
    <property type="component" value="Unassembled WGS sequence"/>
</dbReference>
<comment type="caution">
    <text evidence="1">The sequence shown here is derived from an EMBL/GenBank/DDBJ whole genome shotgun (WGS) entry which is preliminary data.</text>
</comment>
<organism evidence="1 2">
    <name type="scientific">Rotaria sordida</name>
    <dbReference type="NCBI Taxonomy" id="392033"/>
    <lineage>
        <taxon>Eukaryota</taxon>
        <taxon>Metazoa</taxon>
        <taxon>Spiralia</taxon>
        <taxon>Gnathifera</taxon>
        <taxon>Rotifera</taxon>
        <taxon>Eurotatoria</taxon>
        <taxon>Bdelloidea</taxon>
        <taxon>Philodinida</taxon>
        <taxon>Philodinidae</taxon>
        <taxon>Rotaria</taxon>
    </lineage>
</organism>
<evidence type="ECO:0000313" key="2">
    <source>
        <dbReference type="Proteomes" id="UP000663864"/>
    </source>
</evidence>
<name>A0A814FQK8_9BILA</name>